<sequence>MSSETPMPEIKQPASRRRQVQACSECRRRKIKCNRVFPCGPCKSRGDDAICREVQKHEESVTGCASATSMDMLTNRVLHLEAALRTTQQALPQNVQSTLLPPSLSLSHEMASGATPAKFEGQNRRGRPSKGKGKSIKSEDSGHGAIDATQTRPLGSGIVSNDSEEEEAAMILEDFAFGRREKSSLNNDRLKFGSTPASPAKSINNPAIKGDNEASANTCPGRSGPKHAVNFAAPTFNPAFNPPDFMLARNETSADNYQRNILSVLPSRKVGEALMSIYIRKVDFFQKVMHIPTLKKDQENFWNQYEAHATEGRLEIAPAFLGLYLMILCAAIHFADADEAVNAGLSPQEHESLPALYFAASRAALWASDYLENHNLNNLQTIVLMGLYLNNVNASSTHHSLLGAAIKIAQNLGLSRLGDEDSLAHDGAIAPESRGSKKFSWVGMWSCVITREVGRRIWWNLVQLDWFLAASHNYSYTIHPCQNRCSLPINIDDDDLVEGQKLESKPMSVYTGMTYQLTRLRILEPVREIVDEFNETGHITFEFTMKQDNKIKTLIEQLPAFYRMDFDVRLLGLSPEKNQIFLWERTLLNLSAQMRLVRLHRPFLSKGYRHKSYEQSKKTCVDAARTSLSVLRQTDRSGFLERWWICAYYAFASAIVIFIDLIHDDPMSFDAMQKREEIRSALNMLKGARSFSSGADHSASLLEGLLAEEVRQKPDLKRKLGDEGDSGKRNRSKDLSILVKKLLDEGQAAKASSPNSSHSTPHHLPEASYHPNSLQTYAMVNNDINMAQDTNKKVDHQVITDDLLKCVFKEGSQYDTSILGVPNTSNDPPQQQQQQPFSIDFNNFNTSYLPQANDMFANSNMQLNMDQLFDTGENNNSWGILGGNSLSYL</sequence>
<evidence type="ECO:0000259" key="5">
    <source>
        <dbReference type="PROSITE" id="PS50048"/>
    </source>
</evidence>
<feature type="region of interest" description="Disordered" evidence="4">
    <location>
        <begin position="748"/>
        <end position="769"/>
    </location>
</feature>
<name>A0A4T0EDP6_WALIC</name>
<protein>
    <recommendedName>
        <fullName evidence="5">Zn(2)-C6 fungal-type domain-containing protein</fullName>
    </recommendedName>
</protein>
<feature type="region of interest" description="Disordered" evidence="4">
    <location>
        <begin position="109"/>
        <end position="161"/>
    </location>
</feature>
<feature type="compositionally biased region" description="Polar residues" evidence="4">
    <location>
        <begin position="148"/>
        <end position="161"/>
    </location>
</feature>
<comment type="subcellular location">
    <subcellularLocation>
        <location evidence="1">Nucleus</location>
    </subcellularLocation>
</comment>
<feature type="domain" description="Zn(2)-C6 fungal-type" evidence="5">
    <location>
        <begin position="22"/>
        <end position="53"/>
    </location>
</feature>
<dbReference type="PROSITE" id="PS50048">
    <property type="entry name" value="ZN2_CY6_FUNGAL_2"/>
    <property type="match status" value="1"/>
</dbReference>
<dbReference type="GO" id="GO:0003677">
    <property type="term" value="F:DNA binding"/>
    <property type="evidence" value="ECO:0007669"/>
    <property type="project" value="InterPro"/>
</dbReference>
<proteinExistence type="predicted"/>
<evidence type="ECO:0000256" key="2">
    <source>
        <dbReference type="ARBA" id="ARBA00022723"/>
    </source>
</evidence>
<dbReference type="GO" id="GO:0006351">
    <property type="term" value="P:DNA-templated transcription"/>
    <property type="evidence" value="ECO:0007669"/>
    <property type="project" value="InterPro"/>
</dbReference>
<gene>
    <name evidence="6" type="ORF">E3P86_00540</name>
</gene>
<dbReference type="Gene3D" id="4.10.240.10">
    <property type="entry name" value="Zn(2)-C6 fungal-type DNA-binding domain"/>
    <property type="match status" value="1"/>
</dbReference>
<dbReference type="Pfam" id="PF00172">
    <property type="entry name" value="Zn_clus"/>
    <property type="match status" value="1"/>
</dbReference>
<dbReference type="SMART" id="SM00066">
    <property type="entry name" value="GAL4"/>
    <property type="match status" value="1"/>
</dbReference>
<accession>A0A4T0EDP6</accession>
<evidence type="ECO:0000256" key="3">
    <source>
        <dbReference type="ARBA" id="ARBA00023242"/>
    </source>
</evidence>
<evidence type="ECO:0000313" key="7">
    <source>
        <dbReference type="Proteomes" id="UP000310689"/>
    </source>
</evidence>
<dbReference type="InterPro" id="IPR036864">
    <property type="entry name" value="Zn2-C6_fun-type_DNA-bd_sf"/>
</dbReference>
<dbReference type="EMBL" id="SPOI01000012">
    <property type="protein sequence ID" value="TIB42009.1"/>
    <property type="molecule type" value="Genomic_DNA"/>
</dbReference>
<feature type="compositionally biased region" description="Basic residues" evidence="4">
    <location>
        <begin position="124"/>
        <end position="135"/>
    </location>
</feature>
<reference evidence="6 7" key="1">
    <citation type="submission" date="2019-03" db="EMBL/GenBank/DDBJ databases">
        <title>Sequencing 23 genomes of Wallemia ichthyophaga.</title>
        <authorList>
            <person name="Gostincar C."/>
        </authorList>
    </citation>
    <scope>NUCLEOTIDE SEQUENCE [LARGE SCALE GENOMIC DNA]</scope>
    <source>
        <strain evidence="6 7">EXF-6200</strain>
    </source>
</reference>
<feature type="compositionally biased region" description="Polar residues" evidence="4">
    <location>
        <begin position="195"/>
        <end position="205"/>
    </location>
</feature>
<dbReference type="GO" id="GO:0008270">
    <property type="term" value="F:zinc ion binding"/>
    <property type="evidence" value="ECO:0007669"/>
    <property type="project" value="InterPro"/>
</dbReference>
<dbReference type="PANTHER" id="PTHR31001:SF76">
    <property type="entry name" value="ZN(2)-C6 FUNGAL-TYPE DOMAIN-CONTAINING PROTEIN"/>
    <property type="match status" value="1"/>
</dbReference>
<dbReference type="SMART" id="SM00906">
    <property type="entry name" value="Fungal_trans"/>
    <property type="match status" value="1"/>
</dbReference>
<keyword evidence="3" id="KW-0539">Nucleus</keyword>
<feature type="region of interest" description="Disordered" evidence="4">
    <location>
        <begin position="188"/>
        <end position="222"/>
    </location>
</feature>
<evidence type="ECO:0000256" key="1">
    <source>
        <dbReference type="ARBA" id="ARBA00004123"/>
    </source>
</evidence>
<dbReference type="Proteomes" id="UP000310689">
    <property type="component" value="Unassembled WGS sequence"/>
</dbReference>
<keyword evidence="2" id="KW-0479">Metal-binding</keyword>
<dbReference type="SUPFAM" id="SSF57701">
    <property type="entry name" value="Zn2/Cys6 DNA-binding domain"/>
    <property type="match status" value="1"/>
</dbReference>
<dbReference type="Pfam" id="PF04082">
    <property type="entry name" value="Fungal_trans"/>
    <property type="match status" value="1"/>
</dbReference>
<dbReference type="GO" id="GO:0005634">
    <property type="term" value="C:nucleus"/>
    <property type="evidence" value="ECO:0007669"/>
    <property type="project" value="UniProtKB-SubCell"/>
</dbReference>
<organism evidence="6 7">
    <name type="scientific">Wallemia ichthyophaga</name>
    <dbReference type="NCBI Taxonomy" id="245174"/>
    <lineage>
        <taxon>Eukaryota</taxon>
        <taxon>Fungi</taxon>
        <taxon>Dikarya</taxon>
        <taxon>Basidiomycota</taxon>
        <taxon>Wallemiomycotina</taxon>
        <taxon>Wallemiomycetes</taxon>
        <taxon>Wallemiales</taxon>
        <taxon>Wallemiaceae</taxon>
        <taxon>Wallemia</taxon>
    </lineage>
</organism>
<dbReference type="PANTHER" id="PTHR31001">
    <property type="entry name" value="UNCHARACTERIZED TRANSCRIPTIONAL REGULATORY PROTEIN"/>
    <property type="match status" value="1"/>
</dbReference>
<dbReference type="InterPro" id="IPR050613">
    <property type="entry name" value="Sec_Metabolite_Reg"/>
</dbReference>
<evidence type="ECO:0000313" key="6">
    <source>
        <dbReference type="EMBL" id="TIB42009.1"/>
    </source>
</evidence>
<dbReference type="CDD" id="cd12148">
    <property type="entry name" value="fungal_TF_MHR"/>
    <property type="match status" value="1"/>
</dbReference>
<dbReference type="CDD" id="cd00067">
    <property type="entry name" value="GAL4"/>
    <property type="match status" value="1"/>
</dbReference>
<dbReference type="PROSITE" id="PS00463">
    <property type="entry name" value="ZN2_CY6_FUNGAL_1"/>
    <property type="match status" value="1"/>
</dbReference>
<dbReference type="InterPro" id="IPR007219">
    <property type="entry name" value="XnlR_reg_dom"/>
</dbReference>
<evidence type="ECO:0000256" key="4">
    <source>
        <dbReference type="SAM" id="MobiDB-lite"/>
    </source>
</evidence>
<dbReference type="AlphaFoldDB" id="A0A4T0EDP6"/>
<dbReference type="InterPro" id="IPR001138">
    <property type="entry name" value="Zn2Cys6_DnaBD"/>
</dbReference>
<dbReference type="GO" id="GO:0000981">
    <property type="term" value="F:DNA-binding transcription factor activity, RNA polymerase II-specific"/>
    <property type="evidence" value="ECO:0007669"/>
    <property type="project" value="InterPro"/>
</dbReference>
<comment type="caution">
    <text evidence="6">The sequence shown here is derived from an EMBL/GenBank/DDBJ whole genome shotgun (WGS) entry which is preliminary data.</text>
</comment>